<organism evidence="1 2">
    <name type="scientific">Planktothrix serta PCC 8927</name>
    <dbReference type="NCBI Taxonomy" id="671068"/>
    <lineage>
        <taxon>Bacteria</taxon>
        <taxon>Bacillati</taxon>
        <taxon>Cyanobacteriota</taxon>
        <taxon>Cyanophyceae</taxon>
        <taxon>Oscillatoriophycideae</taxon>
        <taxon>Oscillatoriales</taxon>
        <taxon>Microcoleaceae</taxon>
        <taxon>Planktothrix</taxon>
    </lineage>
</organism>
<sequence>MGLNFVLKAQDCVKMFSEVYYILRARADGRYVTARPDPDSPSGYLLLFSEQFDALGYLNKHAGDLKDRFAVESITGSQIKPILQRWGFVGIGKVKDVLLPEVDFILVSPHS</sequence>
<proteinExistence type="predicted"/>
<keyword evidence="2" id="KW-1185">Reference proteome</keyword>
<evidence type="ECO:0000313" key="1">
    <source>
        <dbReference type="EMBL" id="VXD15746.1"/>
    </source>
</evidence>
<protein>
    <submittedName>
        <fullName evidence="1">Uncharacterized protein</fullName>
    </submittedName>
</protein>
<reference evidence="1" key="1">
    <citation type="submission" date="2019-10" db="EMBL/GenBank/DDBJ databases">
        <authorList>
            <consortium name="Genoscope - CEA"/>
            <person name="William W."/>
        </authorList>
    </citation>
    <scope>NUCLEOTIDE SEQUENCE [LARGE SCALE GENOMIC DNA]</scope>
    <source>
        <strain evidence="1">BBR_PRJEB10992</strain>
    </source>
</reference>
<accession>A0A7Z9BK85</accession>
<dbReference type="EMBL" id="CZCU02000124">
    <property type="protein sequence ID" value="VXD15746.1"/>
    <property type="molecule type" value="Genomic_DNA"/>
</dbReference>
<comment type="caution">
    <text evidence="1">The sequence shown here is derived from an EMBL/GenBank/DDBJ whole genome shotgun (WGS) entry which is preliminary data.</text>
</comment>
<dbReference type="AlphaFoldDB" id="A0A7Z9BK85"/>
<dbReference type="Proteomes" id="UP000184550">
    <property type="component" value="Unassembled WGS sequence"/>
</dbReference>
<evidence type="ECO:0000313" key="2">
    <source>
        <dbReference type="Proteomes" id="UP000184550"/>
    </source>
</evidence>
<name>A0A7Z9BK85_9CYAN</name>
<gene>
    <name evidence="1" type="ORF">PL8927_50183</name>
</gene>